<feature type="compositionally biased region" description="Polar residues" evidence="1">
    <location>
        <begin position="34"/>
        <end position="43"/>
    </location>
</feature>
<gene>
    <name evidence="2" type="ORF">EXN66_Car020331</name>
</gene>
<evidence type="ECO:0000256" key="1">
    <source>
        <dbReference type="SAM" id="MobiDB-lite"/>
    </source>
</evidence>
<feature type="region of interest" description="Disordered" evidence="1">
    <location>
        <begin position="34"/>
        <end position="53"/>
    </location>
</feature>
<evidence type="ECO:0000313" key="3">
    <source>
        <dbReference type="Proteomes" id="UP000503349"/>
    </source>
</evidence>
<accession>A0A6G1QPX4</accession>
<reference evidence="2 3" key="1">
    <citation type="submission" date="2019-02" db="EMBL/GenBank/DDBJ databases">
        <title>Opniocepnalus argus genome.</title>
        <authorList>
            <person name="Zhou C."/>
            <person name="Xiao S."/>
        </authorList>
    </citation>
    <scope>NUCLEOTIDE SEQUENCE [LARGE SCALE GENOMIC DNA]</scope>
    <source>
        <strain evidence="2">OARG1902GOOAL</strain>
        <tissue evidence="2">Muscle</tissue>
    </source>
</reference>
<dbReference type="AlphaFoldDB" id="A0A6G1QPX4"/>
<keyword evidence="3" id="KW-1185">Reference proteome</keyword>
<sequence length="53" mass="6142">MEQHEVARRVHISAFLPSWIKSIESDNAHSEQTLTCFPTLSQTKPPPVKKRRK</sequence>
<dbReference type="Proteomes" id="UP000503349">
    <property type="component" value="Chromosome 20"/>
</dbReference>
<organism evidence="2 3">
    <name type="scientific">Channa argus</name>
    <name type="common">Northern snakehead</name>
    <name type="synonym">Ophicephalus argus</name>
    <dbReference type="NCBI Taxonomy" id="215402"/>
    <lineage>
        <taxon>Eukaryota</taxon>
        <taxon>Metazoa</taxon>
        <taxon>Chordata</taxon>
        <taxon>Craniata</taxon>
        <taxon>Vertebrata</taxon>
        <taxon>Euteleostomi</taxon>
        <taxon>Actinopterygii</taxon>
        <taxon>Neopterygii</taxon>
        <taxon>Teleostei</taxon>
        <taxon>Neoteleostei</taxon>
        <taxon>Acanthomorphata</taxon>
        <taxon>Anabantaria</taxon>
        <taxon>Anabantiformes</taxon>
        <taxon>Channoidei</taxon>
        <taxon>Channidae</taxon>
        <taxon>Channa</taxon>
    </lineage>
</organism>
<reference evidence="3" key="2">
    <citation type="submission" date="2019-02" db="EMBL/GenBank/DDBJ databases">
        <title>Opniocepnalus argus Var Kimnra genome.</title>
        <authorList>
            <person name="Zhou C."/>
            <person name="Xiao S."/>
        </authorList>
    </citation>
    <scope>NUCLEOTIDE SEQUENCE [LARGE SCALE GENOMIC DNA]</scope>
</reference>
<evidence type="ECO:0000313" key="2">
    <source>
        <dbReference type="EMBL" id="KAF3704642.1"/>
    </source>
</evidence>
<dbReference type="EMBL" id="CM015731">
    <property type="protein sequence ID" value="KAF3704642.1"/>
    <property type="molecule type" value="Genomic_DNA"/>
</dbReference>
<protein>
    <submittedName>
        <fullName evidence="2">Uncharacterized protein</fullName>
    </submittedName>
</protein>
<name>A0A6G1QPX4_CHAAH</name>
<proteinExistence type="predicted"/>